<dbReference type="GO" id="GO:0004527">
    <property type="term" value="F:exonuclease activity"/>
    <property type="evidence" value="ECO:0007669"/>
    <property type="project" value="UniProtKB-KW"/>
</dbReference>
<reference evidence="2 3" key="1">
    <citation type="journal article" date="2014" name="Genome Announc.">
        <title>Draft Genome Sequence of Streptomyces fradiae ATCC 19609, a Strain Highly Sensitive to Antibiotics.</title>
        <authorList>
            <person name="Bekker O.B."/>
            <person name="Klimina K.M."/>
            <person name="Vatlin A.A."/>
            <person name="Zakharevich N.V."/>
            <person name="Kasianov A.S."/>
            <person name="Danilenko V.N."/>
        </authorList>
    </citation>
    <scope>NUCLEOTIDE SEQUENCE [LARGE SCALE GENOMIC DNA]</scope>
    <source>
        <strain evidence="2 3">ATCC 19609</strain>
    </source>
</reference>
<dbReference type="AlphaFoldDB" id="A0A3R7FNZ7"/>
<sequence length="299" mass="33872">MSGTITALNWNVEKGINAKAAARWVREQRPDLFFQQEVQPDQLPRLSDLLDMDGHIAVPRPGSSNDNAIFVRRGGPLVCSPEEYPQAWAPWHAPANIAVRLRDVGGSLSPRQISAVSVHTCYWSPEYRLTEARWCTTLAKPGWLAMLFGDWNSYRVGTDIRWDEYTDRAFVVNRTYEHNGRRHTDVRPDRELLAAGYVEMARHAAEHLDQPEALAPTSGYRDHPGRPSGHRYAIDRSYLSAELAPTLTGYAICDTPQLRNLSDHLPLRATFDLARLREVLHATPAMYRPHDAREEASRA</sequence>
<dbReference type="RefSeq" id="WP_050363542.1">
    <property type="nucleotide sequence ID" value="NZ_JNAD02000013.1"/>
</dbReference>
<evidence type="ECO:0000313" key="3">
    <source>
        <dbReference type="Proteomes" id="UP000028058"/>
    </source>
</evidence>
<dbReference type="GO" id="GO:0004519">
    <property type="term" value="F:endonuclease activity"/>
    <property type="evidence" value="ECO:0007669"/>
    <property type="project" value="UniProtKB-KW"/>
</dbReference>
<name>A0A3R7FNZ7_9ACTN</name>
<keyword evidence="2" id="KW-0255">Endonuclease</keyword>
<gene>
    <name evidence="2" type="ORF">SFRA_024425</name>
</gene>
<keyword evidence="2" id="KW-0378">Hydrolase</keyword>
<dbReference type="OrthoDB" id="3464120at2"/>
<organism evidence="2 3">
    <name type="scientific">Streptomyces xinghaiensis</name>
    <dbReference type="NCBI Taxonomy" id="1038928"/>
    <lineage>
        <taxon>Bacteria</taxon>
        <taxon>Bacillati</taxon>
        <taxon>Actinomycetota</taxon>
        <taxon>Actinomycetes</taxon>
        <taxon>Kitasatosporales</taxon>
        <taxon>Streptomycetaceae</taxon>
        <taxon>Streptomyces</taxon>
    </lineage>
</organism>
<protein>
    <submittedName>
        <fullName evidence="2">Endonuclease/exonuclease/phosphatase family protein</fullName>
    </submittedName>
</protein>
<keyword evidence="2" id="KW-0540">Nuclease</keyword>
<dbReference type="Proteomes" id="UP000028058">
    <property type="component" value="Unassembled WGS sequence"/>
</dbReference>
<dbReference type="Pfam" id="PF03372">
    <property type="entry name" value="Exo_endo_phos"/>
    <property type="match status" value="1"/>
</dbReference>
<accession>A0A3R7FNZ7</accession>
<dbReference type="Gene3D" id="3.60.10.10">
    <property type="entry name" value="Endonuclease/exonuclease/phosphatase"/>
    <property type="match status" value="1"/>
</dbReference>
<dbReference type="InterPro" id="IPR036691">
    <property type="entry name" value="Endo/exonu/phosph_ase_sf"/>
</dbReference>
<dbReference type="SUPFAM" id="SSF56219">
    <property type="entry name" value="DNase I-like"/>
    <property type="match status" value="1"/>
</dbReference>
<evidence type="ECO:0000313" key="2">
    <source>
        <dbReference type="EMBL" id="RKM92544.1"/>
    </source>
</evidence>
<keyword evidence="3" id="KW-1185">Reference proteome</keyword>
<evidence type="ECO:0000259" key="1">
    <source>
        <dbReference type="Pfam" id="PF03372"/>
    </source>
</evidence>
<proteinExistence type="predicted"/>
<feature type="domain" description="Endonuclease/exonuclease/phosphatase" evidence="1">
    <location>
        <begin position="9"/>
        <end position="264"/>
    </location>
</feature>
<dbReference type="InterPro" id="IPR005135">
    <property type="entry name" value="Endo/exonuclease/phosphatase"/>
</dbReference>
<comment type="caution">
    <text evidence="2">The sequence shown here is derived from an EMBL/GenBank/DDBJ whole genome shotgun (WGS) entry which is preliminary data.</text>
</comment>
<dbReference type="EMBL" id="JNAD02000013">
    <property type="protein sequence ID" value="RKM92544.1"/>
    <property type="molecule type" value="Genomic_DNA"/>
</dbReference>